<dbReference type="Proteomes" id="UP001386955">
    <property type="component" value="Unassembled WGS sequence"/>
</dbReference>
<sequence>MLMFSVEMHNDAEPNIHEGGNSVSKASQRHYVEASVEKRPRNRKSELRFDWSLTSTALLSNGFLFSGKYVSLQIVDDEDIEIMFNAFEQQNNVDIIELYVHKSSAGSSLGTAVDTGIMSSDIVEVDDDDVVVNHVLLSVTNVEQGQRPPWTDAAHYTHINWLHPDEEDILGEDLHDSWNVGDALYKGLQFDTKEDLKNVLIQYSMRTHQTYHVVESKRMVGSDPSLRINLIQERICSQYEYKISYRKAWKAKQKAIVRVYGD</sequence>
<evidence type="ECO:0000256" key="1">
    <source>
        <dbReference type="SAM" id="MobiDB-lite"/>
    </source>
</evidence>
<dbReference type="AlphaFoldDB" id="A0AAN9NUS5"/>
<dbReference type="EMBL" id="JAYMYS010000017">
    <property type="protein sequence ID" value="KAK7379710.1"/>
    <property type="molecule type" value="Genomic_DNA"/>
</dbReference>
<name>A0AAN9NUS5_PSOTE</name>
<organism evidence="2 3">
    <name type="scientific">Psophocarpus tetragonolobus</name>
    <name type="common">Winged bean</name>
    <name type="synonym">Dolichos tetragonolobus</name>
    <dbReference type="NCBI Taxonomy" id="3891"/>
    <lineage>
        <taxon>Eukaryota</taxon>
        <taxon>Viridiplantae</taxon>
        <taxon>Streptophyta</taxon>
        <taxon>Embryophyta</taxon>
        <taxon>Tracheophyta</taxon>
        <taxon>Spermatophyta</taxon>
        <taxon>Magnoliopsida</taxon>
        <taxon>eudicotyledons</taxon>
        <taxon>Gunneridae</taxon>
        <taxon>Pentapetalae</taxon>
        <taxon>rosids</taxon>
        <taxon>fabids</taxon>
        <taxon>Fabales</taxon>
        <taxon>Fabaceae</taxon>
        <taxon>Papilionoideae</taxon>
        <taxon>50 kb inversion clade</taxon>
        <taxon>NPAAA clade</taxon>
        <taxon>indigoferoid/millettioid clade</taxon>
        <taxon>Phaseoleae</taxon>
        <taxon>Psophocarpus</taxon>
    </lineage>
</organism>
<comment type="caution">
    <text evidence="2">The sequence shown here is derived from an EMBL/GenBank/DDBJ whole genome shotgun (WGS) entry which is preliminary data.</text>
</comment>
<accession>A0AAN9NUS5</accession>
<feature type="region of interest" description="Disordered" evidence="1">
    <location>
        <begin position="13"/>
        <end position="37"/>
    </location>
</feature>
<proteinExistence type="predicted"/>
<protein>
    <submittedName>
        <fullName evidence="2">Uncharacterized protein</fullName>
    </submittedName>
</protein>
<keyword evidence="3" id="KW-1185">Reference proteome</keyword>
<gene>
    <name evidence="2" type="ORF">VNO78_34399</name>
</gene>
<evidence type="ECO:0000313" key="3">
    <source>
        <dbReference type="Proteomes" id="UP001386955"/>
    </source>
</evidence>
<evidence type="ECO:0000313" key="2">
    <source>
        <dbReference type="EMBL" id="KAK7379710.1"/>
    </source>
</evidence>
<reference evidence="2 3" key="1">
    <citation type="submission" date="2024-01" db="EMBL/GenBank/DDBJ databases">
        <title>The genomes of 5 underutilized Papilionoideae crops provide insights into root nodulation and disease resistanc.</title>
        <authorList>
            <person name="Jiang F."/>
        </authorList>
    </citation>
    <scope>NUCLEOTIDE SEQUENCE [LARGE SCALE GENOMIC DNA]</scope>
    <source>
        <strain evidence="2">DUOXIRENSHENG_FW03</strain>
        <tissue evidence="2">Leaves</tissue>
    </source>
</reference>